<proteinExistence type="predicted"/>
<dbReference type="EMBL" id="JAANHS010000007">
    <property type="protein sequence ID" value="NHB77159.1"/>
    <property type="molecule type" value="Genomic_DNA"/>
</dbReference>
<keyword evidence="2" id="KW-1185">Reference proteome</keyword>
<sequence length="235" mass="26001">MTYRLLDAFRGLFDGQAYLHRKSNLGDLVAMHLYEDLHGLGRSKKLVHRVDTELSVLNTMNQRHGIKARRGDGSFGEVVPNAGPIRDPGFAVSRGPIATIEVGIEVKILMKAMIKQIDRVASDLRGQAAHFRSRGGNPIRVGVVGINHADHCTSYEGERAFPTDGKKYKHPIQEAADAEARLLQHAAPAFDELIILRFKATNEDPFPFSWVNQMATALDYGAALARISQAYEARV</sequence>
<protein>
    <submittedName>
        <fullName evidence="1">Uncharacterized protein</fullName>
    </submittedName>
</protein>
<accession>A0ABX0G8F8</accession>
<name>A0ABX0G8F8_9RHOB</name>
<evidence type="ECO:0000313" key="2">
    <source>
        <dbReference type="Proteomes" id="UP001515660"/>
    </source>
</evidence>
<dbReference type="Proteomes" id="UP001515660">
    <property type="component" value="Unassembled WGS sequence"/>
</dbReference>
<gene>
    <name evidence="1" type="ORF">G8O29_10455</name>
</gene>
<comment type="caution">
    <text evidence="1">The sequence shown here is derived from an EMBL/GenBank/DDBJ whole genome shotgun (WGS) entry which is preliminary data.</text>
</comment>
<organism evidence="1 2">
    <name type="scientific">Rhodobacter calidifons</name>
    <dbReference type="NCBI Taxonomy" id="2715277"/>
    <lineage>
        <taxon>Bacteria</taxon>
        <taxon>Pseudomonadati</taxon>
        <taxon>Pseudomonadota</taxon>
        <taxon>Alphaproteobacteria</taxon>
        <taxon>Rhodobacterales</taxon>
        <taxon>Rhodobacter group</taxon>
        <taxon>Rhodobacter</taxon>
    </lineage>
</organism>
<evidence type="ECO:0000313" key="1">
    <source>
        <dbReference type="EMBL" id="NHB77159.1"/>
    </source>
</evidence>
<reference evidence="1 2" key="1">
    <citation type="journal article" date="2022" name="Microorganisms">
        <title>Genome Sequence and Characterization of a Xanthorhodopsin-Containing, Aerobic Anoxygenic Phototrophic Rhodobacter Species, Isolated from Mesophilic Conditions at Yellowstone National Park.</title>
        <authorList>
            <person name="Kyndt J.A."/>
            <person name="Robertson S."/>
            <person name="Shoffstall I.B."/>
            <person name="Ramaley R.F."/>
            <person name="Meyer T.E."/>
        </authorList>
    </citation>
    <scope>NUCLEOTIDE SEQUENCE [LARGE SCALE GENOMIC DNA]</scope>
    <source>
        <strain evidence="1 2">M37P</strain>
    </source>
</reference>